<proteinExistence type="predicted"/>
<sequence length="83" mass="9732">MNQRYWLSPICPESPWRQPSTHGSGSGSQAHHSAMETFGSLDHVVRRLRHGYSRWVPVYKHLPVEGFRNYMPKQDFNSVLFNF</sequence>
<feature type="region of interest" description="Disordered" evidence="1">
    <location>
        <begin position="1"/>
        <end position="32"/>
    </location>
</feature>
<feature type="compositionally biased region" description="Low complexity" evidence="1">
    <location>
        <begin position="20"/>
        <end position="32"/>
    </location>
</feature>
<dbReference type="Proteomes" id="UP000887116">
    <property type="component" value="Unassembled WGS sequence"/>
</dbReference>
<dbReference type="EMBL" id="BMAO01014232">
    <property type="protein sequence ID" value="GFQ93665.1"/>
    <property type="molecule type" value="Genomic_DNA"/>
</dbReference>
<reference evidence="2" key="1">
    <citation type="submission" date="2020-07" db="EMBL/GenBank/DDBJ databases">
        <title>Multicomponent nature underlies the extraordinary mechanical properties of spider dragline silk.</title>
        <authorList>
            <person name="Kono N."/>
            <person name="Nakamura H."/>
            <person name="Mori M."/>
            <person name="Yoshida Y."/>
            <person name="Ohtoshi R."/>
            <person name="Malay A.D."/>
            <person name="Moran D.A.P."/>
            <person name="Tomita M."/>
            <person name="Numata K."/>
            <person name="Arakawa K."/>
        </authorList>
    </citation>
    <scope>NUCLEOTIDE SEQUENCE</scope>
</reference>
<evidence type="ECO:0000313" key="3">
    <source>
        <dbReference type="Proteomes" id="UP000887116"/>
    </source>
</evidence>
<comment type="caution">
    <text evidence="2">The sequence shown here is derived from an EMBL/GenBank/DDBJ whole genome shotgun (WGS) entry which is preliminary data.</text>
</comment>
<accession>A0A8X6L0W7</accession>
<name>A0A8X6L0W7_TRICU</name>
<dbReference type="AlphaFoldDB" id="A0A8X6L0W7"/>
<protein>
    <submittedName>
        <fullName evidence="2">Uncharacterized protein</fullName>
    </submittedName>
</protein>
<evidence type="ECO:0000256" key="1">
    <source>
        <dbReference type="SAM" id="MobiDB-lite"/>
    </source>
</evidence>
<gene>
    <name evidence="2" type="ORF">TNCT_320081</name>
</gene>
<organism evidence="2 3">
    <name type="scientific">Trichonephila clavata</name>
    <name type="common">Joro spider</name>
    <name type="synonym">Nephila clavata</name>
    <dbReference type="NCBI Taxonomy" id="2740835"/>
    <lineage>
        <taxon>Eukaryota</taxon>
        <taxon>Metazoa</taxon>
        <taxon>Ecdysozoa</taxon>
        <taxon>Arthropoda</taxon>
        <taxon>Chelicerata</taxon>
        <taxon>Arachnida</taxon>
        <taxon>Araneae</taxon>
        <taxon>Araneomorphae</taxon>
        <taxon>Entelegynae</taxon>
        <taxon>Araneoidea</taxon>
        <taxon>Nephilidae</taxon>
        <taxon>Trichonephila</taxon>
    </lineage>
</organism>
<keyword evidence="3" id="KW-1185">Reference proteome</keyword>
<evidence type="ECO:0000313" key="2">
    <source>
        <dbReference type="EMBL" id="GFQ93665.1"/>
    </source>
</evidence>